<accession>A0A1G4E244</accession>
<dbReference type="AlphaFoldDB" id="A0A1G4E244"/>
<dbReference type="Proteomes" id="UP000196402">
    <property type="component" value="Unassembled WGS sequence"/>
</dbReference>
<organism evidence="3 4">
    <name type="scientific">Plasmodium vivax</name>
    <name type="common">malaria parasite P. vivax</name>
    <dbReference type="NCBI Taxonomy" id="5855"/>
    <lineage>
        <taxon>Eukaryota</taxon>
        <taxon>Sar</taxon>
        <taxon>Alveolata</taxon>
        <taxon>Apicomplexa</taxon>
        <taxon>Aconoidasida</taxon>
        <taxon>Haemosporida</taxon>
        <taxon>Plasmodiidae</taxon>
        <taxon>Plasmodium</taxon>
        <taxon>Plasmodium (Plasmodium)</taxon>
    </lineage>
</organism>
<reference evidence="3 4" key="1">
    <citation type="submission" date="2016-07" db="EMBL/GenBank/DDBJ databases">
        <authorList>
            <consortium name="Pathogen Informatics"/>
        </authorList>
    </citation>
    <scope>NUCLEOTIDE SEQUENCE [LARGE SCALE GENOMIC DNA]</scope>
</reference>
<feature type="region of interest" description="Disordered" evidence="2">
    <location>
        <begin position="223"/>
        <end position="285"/>
    </location>
</feature>
<keyword evidence="1" id="KW-0175">Coiled coil</keyword>
<dbReference type="VEuPathDB" id="PlasmoDB:PVX_079195"/>
<evidence type="ECO:0000313" key="4">
    <source>
        <dbReference type="Proteomes" id="UP000196402"/>
    </source>
</evidence>
<dbReference type="InterPro" id="IPR008780">
    <property type="entry name" value="Plasmodium_Vir"/>
</dbReference>
<protein>
    <submittedName>
        <fullName evidence="3">Vir protein, putative</fullName>
    </submittedName>
</protein>
<proteinExistence type="predicted"/>
<evidence type="ECO:0000256" key="2">
    <source>
        <dbReference type="SAM" id="MobiDB-lite"/>
    </source>
</evidence>
<dbReference type="EMBL" id="FLYH01000020">
    <property type="protein sequence ID" value="SCA59563.1"/>
    <property type="molecule type" value="Genomic_DNA"/>
</dbReference>
<name>A0A1G4E244_PLAVI</name>
<dbReference type="VEuPathDB" id="PlasmoDB:PVPAM_060005000"/>
<dbReference type="VEuPathDB" id="PlasmoDB:PVW1_040033700"/>
<dbReference type="VEuPathDB" id="PlasmoDB:PVP01_0001810"/>
<feature type="coiled-coil region" evidence="1">
    <location>
        <begin position="175"/>
        <end position="202"/>
    </location>
</feature>
<evidence type="ECO:0000313" key="3">
    <source>
        <dbReference type="EMBL" id="SCA59563.1"/>
    </source>
</evidence>
<sequence>MKKPETEKYFNYDEYSNLKTDMNTSYSIREDNTSIINDTATKLTINHKYKLNDFIKHLKMYNFYLKRDHAFSQNSNENCCRYINYWINDKVRSAEFKEDNFNYLKEYVEKLAKDNKPHRCYNYIEYINSDLFLKLQKLYHLYDKYYDALEKLKYKNNSFCSDFHLLTYLYSDFINNNYNEKTELYSSRLKDLENRINKTKENDTSTCTGYSFYVSSLQIDPPPQLESPVQVHAQAQESLSPEPLDSTRSTGSDTGDDVPKPSVDEEASGLEKVQEDLSPAGLSRTREFLQAPEKLRLQRFPQGLNETELDDNSGRTLHPEISAYKGASIFQMPSEQQEPKGFLTNVQDTFFSIVYDVEPGPVLGVSGGMGVLFLLFKYTPVGSFLGGRRRRIHQIPGSFRGFPPGNFANFQEYDGGFIGYSPMGISPLAE</sequence>
<gene>
    <name evidence="3" type="ORF">PVT01_000019700</name>
</gene>
<dbReference type="Pfam" id="PF05795">
    <property type="entry name" value="Plasmodium_Vir"/>
    <property type="match status" value="1"/>
</dbReference>
<evidence type="ECO:0000256" key="1">
    <source>
        <dbReference type="SAM" id="Coils"/>
    </source>
</evidence>